<dbReference type="Pfam" id="PF01751">
    <property type="entry name" value="Toprim"/>
    <property type="match status" value="1"/>
</dbReference>
<comment type="function">
    <text evidence="12">Introduces a single-strand break via transesterification at a target site in duplex DNA. Releases the supercoiling and torsional tension of DNA introduced during the DNA replication and transcription by transiently cleaving and rejoining one strand of the DNA duplex. The scissile phosphodiester is attacked by the catalytic tyrosine of the enzyme, resulting in the formation of a DNA-(5'-phosphotyrosyl)-enzyme intermediate and the expulsion of a 3'-OH DNA strand.</text>
</comment>
<dbReference type="PANTHER" id="PTHR11390">
    <property type="entry name" value="PROKARYOTIC DNA TOPOISOMERASE"/>
    <property type="match status" value="1"/>
</dbReference>
<feature type="domain" description="GRF-type" evidence="17">
    <location>
        <begin position="785"/>
        <end position="829"/>
    </location>
</feature>
<evidence type="ECO:0000256" key="14">
    <source>
        <dbReference type="SAM" id="MobiDB-lite"/>
    </source>
</evidence>
<keyword evidence="8 12" id="KW-0238">DNA-binding</keyword>
<evidence type="ECO:0000259" key="16">
    <source>
        <dbReference type="PROSITE" id="PS50880"/>
    </source>
</evidence>
<keyword evidence="6" id="KW-0862">Zinc</keyword>
<dbReference type="FunFam" id="3.40.50.140:FF:000003">
    <property type="entry name" value="DNA topoisomerase"/>
    <property type="match status" value="1"/>
</dbReference>
<dbReference type="Proteomes" id="UP001367676">
    <property type="component" value="Unassembled WGS sequence"/>
</dbReference>
<dbReference type="Pfam" id="PF01131">
    <property type="entry name" value="Topoisom_bac"/>
    <property type="match status" value="1"/>
</dbReference>
<dbReference type="InterPro" id="IPR000380">
    <property type="entry name" value="Topo_IA"/>
</dbReference>
<evidence type="ECO:0000259" key="15">
    <source>
        <dbReference type="PROSITE" id="PS50158"/>
    </source>
</evidence>
<dbReference type="SMART" id="SM00437">
    <property type="entry name" value="TOP1Ac"/>
    <property type="match status" value="1"/>
</dbReference>
<comment type="similarity">
    <text evidence="2 12">Belongs to the type IA topoisomerase family.</text>
</comment>
<dbReference type="FunFam" id="1.10.460.10:FF:000003">
    <property type="entry name" value="DNA topoisomerase"/>
    <property type="match status" value="1"/>
</dbReference>
<feature type="region of interest" description="Disordered" evidence="14">
    <location>
        <begin position="738"/>
        <end position="780"/>
    </location>
</feature>
<evidence type="ECO:0000256" key="9">
    <source>
        <dbReference type="ARBA" id="ARBA00023235"/>
    </source>
</evidence>
<dbReference type="Gene3D" id="1.10.290.10">
    <property type="entry name" value="Topoisomerase I, domain 4"/>
    <property type="match status" value="1"/>
</dbReference>
<dbReference type="Pfam" id="PF06839">
    <property type="entry name" value="Zn_ribbon_GRF"/>
    <property type="match status" value="1"/>
</dbReference>
<feature type="compositionally biased region" description="Polar residues" evidence="14">
    <location>
        <begin position="847"/>
        <end position="857"/>
    </location>
</feature>
<keyword evidence="5 11" id="KW-0863">Zinc-finger</keyword>
<dbReference type="PRINTS" id="PR00417">
    <property type="entry name" value="PRTPISMRASEI"/>
</dbReference>
<feature type="domain" description="Topo IA-type catalytic" evidence="18">
    <location>
        <begin position="164"/>
        <end position="583"/>
    </location>
</feature>
<dbReference type="Gene3D" id="2.70.20.10">
    <property type="entry name" value="Topoisomerase I, domain 3"/>
    <property type="match status" value="1"/>
</dbReference>
<proteinExistence type="inferred from homology"/>
<evidence type="ECO:0000256" key="12">
    <source>
        <dbReference type="RuleBase" id="RU362092"/>
    </source>
</evidence>
<dbReference type="GO" id="GO:0006265">
    <property type="term" value="P:DNA topological change"/>
    <property type="evidence" value="ECO:0007669"/>
    <property type="project" value="InterPro"/>
</dbReference>
<dbReference type="PANTHER" id="PTHR11390:SF21">
    <property type="entry name" value="DNA TOPOISOMERASE 3-ALPHA"/>
    <property type="match status" value="1"/>
</dbReference>
<evidence type="ECO:0000256" key="3">
    <source>
        <dbReference type="ARBA" id="ARBA00012891"/>
    </source>
</evidence>
<dbReference type="PROSITE" id="PS51999">
    <property type="entry name" value="ZF_GRF"/>
    <property type="match status" value="1"/>
</dbReference>
<feature type="compositionally biased region" description="Pro residues" evidence="14">
    <location>
        <begin position="765"/>
        <end position="775"/>
    </location>
</feature>
<evidence type="ECO:0000256" key="6">
    <source>
        <dbReference type="ARBA" id="ARBA00022833"/>
    </source>
</evidence>
<dbReference type="Gene3D" id="1.10.460.10">
    <property type="entry name" value="Topoisomerase I, domain 2"/>
    <property type="match status" value="1"/>
</dbReference>
<evidence type="ECO:0000256" key="13">
    <source>
        <dbReference type="SAM" id="Coils"/>
    </source>
</evidence>
<comment type="function">
    <text evidence="10">Releases the supercoiling and torsional tension of DNA introduced during the DNA replication and transcription by transiently cleaving and rejoining one strand of the DNA duplex. Introduces a single-strand break via transesterification at a target site in duplex DNA. The scissile phosphodiester is attacked by the catalytic tyrosine of the enzyme, resulting in the formation of a DNA-(5'-phosphotyrosyl)-enzyme intermediate and the expulsion of a 3'-OH DNA strand. The free DNA strand than undergoes passage around the unbroken strand thus removing DNA supercoils. Finally, in the religation step, the DNA 3'-OH attacks the covalent intermediate to expel the active-site tyrosine and restore the DNA phosphodiester backbone. Weakly relaxes negative supercoils and displays a distinct preference for binding single-stranded DNA.</text>
</comment>
<dbReference type="InterPro" id="IPR013497">
    <property type="entry name" value="Topo_IA_cen"/>
</dbReference>
<dbReference type="GO" id="GO:0005634">
    <property type="term" value="C:nucleus"/>
    <property type="evidence" value="ECO:0007669"/>
    <property type="project" value="TreeGrafter"/>
</dbReference>
<keyword evidence="4" id="KW-0479">Metal-binding</keyword>
<name>A0AAN9TZ33_9HEMI</name>
<dbReference type="PROSITE" id="PS52039">
    <property type="entry name" value="TOPO_IA_2"/>
    <property type="match status" value="1"/>
</dbReference>
<dbReference type="InterPro" id="IPR010666">
    <property type="entry name" value="Znf_GRF"/>
</dbReference>
<dbReference type="EMBL" id="JBBCAQ010000016">
    <property type="protein sequence ID" value="KAK7597909.1"/>
    <property type="molecule type" value="Genomic_DNA"/>
</dbReference>
<dbReference type="InterPro" id="IPR013825">
    <property type="entry name" value="Topo_IA_cen_sub2"/>
</dbReference>
<dbReference type="CDD" id="cd03362">
    <property type="entry name" value="TOPRIM_TopoIA_TopoIII"/>
    <property type="match status" value="1"/>
</dbReference>
<dbReference type="SMART" id="SM00436">
    <property type="entry name" value="TOP1Bc"/>
    <property type="match status" value="1"/>
</dbReference>
<dbReference type="PROSITE" id="PS50880">
    <property type="entry name" value="TOPRIM"/>
    <property type="match status" value="1"/>
</dbReference>
<dbReference type="PROSITE" id="PS50158">
    <property type="entry name" value="ZF_CCHC"/>
    <property type="match status" value="1"/>
</dbReference>
<dbReference type="GO" id="GO:0008270">
    <property type="term" value="F:zinc ion binding"/>
    <property type="evidence" value="ECO:0007669"/>
    <property type="project" value="UniProtKB-KW"/>
</dbReference>
<feature type="compositionally biased region" description="Polar residues" evidence="14">
    <location>
        <begin position="739"/>
        <end position="750"/>
    </location>
</feature>
<dbReference type="InterPro" id="IPR003601">
    <property type="entry name" value="Topo_IA_2"/>
</dbReference>
<evidence type="ECO:0000256" key="5">
    <source>
        <dbReference type="ARBA" id="ARBA00022771"/>
    </source>
</evidence>
<feature type="domain" description="Toprim" evidence="16">
    <location>
        <begin position="2"/>
        <end position="146"/>
    </location>
</feature>
<keyword evidence="13" id="KW-0175">Coiled coil</keyword>
<keyword evidence="7 12" id="KW-0799">Topoisomerase</keyword>
<evidence type="ECO:0000313" key="19">
    <source>
        <dbReference type="EMBL" id="KAK7597909.1"/>
    </source>
</evidence>
<comment type="caution">
    <text evidence="19">The sequence shown here is derived from an EMBL/GenBank/DDBJ whole genome shotgun (WGS) entry which is preliminary data.</text>
</comment>
<evidence type="ECO:0000256" key="11">
    <source>
        <dbReference type="PROSITE-ProRule" id="PRU00047"/>
    </source>
</evidence>
<dbReference type="CDD" id="cd00186">
    <property type="entry name" value="TOP1Ac"/>
    <property type="match status" value="1"/>
</dbReference>
<keyword evidence="20" id="KW-1185">Reference proteome</keyword>
<reference evidence="19 20" key="1">
    <citation type="submission" date="2024-03" db="EMBL/GenBank/DDBJ databases">
        <title>Adaptation during the transition from Ophiocordyceps entomopathogen to insect associate is accompanied by gene loss and intensified selection.</title>
        <authorList>
            <person name="Ward C.M."/>
            <person name="Onetto C.A."/>
            <person name="Borneman A.R."/>
        </authorList>
    </citation>
    <scope>NUCLEOTIDE SEQUENCE [LARGE SCALE GENOMIC DNA]</scope>
    <source>
        <strain evidence="19">AWRI1</strain>
        <tissue evidence="19">Single Adult Female</tissue>
    </source>
</reference>
<accession>A0AAN9TZ33</accession>
<dbReference type="GO" id="GO:0006281">
    <property type="term" value="P:DNA repair"/>
    <property type="evidence" value="ECO:0007669"/>
    <property type="project" value="TreeGrafter"/>
</dbReference>
<keyword evidence="9 12" id="KW-0413">Isomerase</keyword>
<dbReference type="SUPFAM" id="SSF56712">
    <property type="entry name" value="Prokaryotic type I DNA topoisomerase"/>
    <property type="match status" value="1"/>
</dbReference>
<feature type="domain" description="CCHC-type" evidence="15">
    <location>
        <begin position="876"/>
        <end position="893"/>
    </location>
</feature>
<evidence type="ECO:0000256" key="8">
    <source>
        <dbReference type="ARBA" id="ARBA00023125"/>
    </source>
</evidence>
<evidence type="ECO:0000259" key="17">
    <source>
        <dbReference type="PROSITE" id="PS51999"/>
    </source>
</evidence>
<dbReference type="InterPro" id="IPR023405">
    <property type="entry name" value="Topo_IA_core_domain"/>
</dbReference>
<evidence type="ECO:0000256" key="10">
    <source>
        <dbReference type="ARBA" id="ARBA00056363"/>
    </source>
</evidence>
<dbReference type="GO" id="GO:0003917">
    <property type="term" value="F:DNA topoisomerase type I (single strand cut, ATP-independent) activity"/>
    <property type="evidence" value="ECO:0007669"/>
    <property type="project" value="UniProtKB-EC"/>
</dbReference>
<protein>
    <recommendedName>
        <fullName evidence="3 12">DNA topoisomerase</fullName>
        <ecNumber evidence="3 12">5.6.2.1</ecNumber>
    </recommendedName>
</protein>
<sequence>MKILNVAEKNDAAKHISGFLSGGNSQRREGLSPYNKIYEFNYNFRGRNAKMTMTSVSGHLLNHEFVGQYRKWLGCSPDALFDAPVMKECSEDYLKIKSTIEREVRSSDVLIIWTDCDREGENIGFEIITVCQRIKPNIEILRAKFSEITSQSVRRAMATLGPPNKLISDAVDVRSELDLRIGAAFTRFQTLRLKRVFPEVLANHLISYGSCQFPTLGFVVERYKAVQDFIPEPFWKIKVVHKIKDVSVEFVWKRVKLFDQPFCEILHEKCLENPKAVVENVLTKPKSKWRPLPLDTVELEKVGSRKLKINAKETMRIAERLYNQGLISYPRTETNIFPSGMGLPQLVEAHTADNNWGQFAAKLLEDGVNPRQGKKSDQAHPPIHPTKYIDKLQGNERKVYEYIVRHFLACLSKDAEGLETTVEIDINNEKFIAHGLQILALNYLEVYPYEKWNAKEIHEYKRGQTFNPTSIDLVNGETSAPRLLTEADLISLMEKHGIGTDATHAEHIDKIKTREYVGLLENIYFVPGELGIGLVEGYDSMGFEMSKPRLRAELERDLQGICDGIKDPKVVLQEQIEKYREVFRKAVEQANKLDEMLSKYLNTQPAIVENNTNIAMGALPEHVIKCSSCGCGMVLRARHNNTSFISCLGYPPCRQSIWFPEKVIEVCLAPDTCVECGTDVRLLKFKFRGGTMAPFYPDVYTGCIGGCDPQLNAMLEIRQNVGSAPNVTVTPAVNNVANYNGSNTRNVTQNRNDEFRNQRRTQPTVPRPTGPPPNLPDGDGDDVQCNCGQAARRFTVQKDTPNKGRHFFSCSKPQGDAARCTFFLWADFTDNASTSNRNEPRNPRPGFTNTNYNNHSGPSFKARKRGNFTKTNSVSRKCGNCRQEGHTRNNCPNR</sequence>
<comment type="catalytic activity">
    <reaction evidence="1 12">
        <text>ATP-independent breakage of single-stranded DNA, followed by passage and rejoining.</text>
        <dbReference type="EC" id="5.6.2.1"/>
    </reaction>
</comment>
<dbReference type="InterPro" id="IPR003602">
    <property type="entry name" value="Topo_IA_DNA-bd_dom"/>
</dbReference>
<dbReference type="InterPro" id="IPR013826">
    <property type="entry name" value="Topo_IA_cen_sub3"/>
</dbReference>
<evidence type="ECO:0000256" key="1">
    <source>
        <dbReference type="ARBA" id="ARBA00000213"/>
    </source>
</evidence>
<dbReference type="AlphaFoldDB" id="A0AAN9TZ33"/>
<dbReference type="GO" id="GO:0006310">
    <property type="term" value="P:DNA recombination"/>
    <property type="evidence" value="ECO:0007669"/>
    <property type="project" value="TreeGrafter"/>
</dbReference>
<gene>
    <name evidence="19" type="ORF">V9T40_014865</name>
</gene>
<dbReference type="InterPro" id="IPR006171">
    <property type="entry name" value="TOPRIM_dom"/>
</dbReference>
<dbReference type="SMART" id="SM00493">
    <property type="entry name" value="TOPRIM"/>
    <property type="match status" value="1"/>
</dbReference>
<dbReference type="EC" id="5.6.2.1" evidence="3 12"/>
<evidence type="ECO:0000259" key="18">
    <source>
        <dbReference type="PROSITE" id="PS52039"/>
    </source>
</evidence>
<evidence type="ECO:0000256" key="7">
    <source>
        <dbReference type="ARBA" id="ARBA00023029"/>
    </source>
</evidence>
<dbReference type="GO" id="GO:0003677">
    <property type="term" value="F:DNA binding"/>
    <property type="evidence" value="ECO:0007669"/>
    <property type="project" value="UniProtKB-KW"/>
</dbReference>
<feature type="region of interest" description="Disordered" evidence="14">
    <location>
        <begin position="831"/>
        <end position="873"/>
    </location>
</feature>
<feature type="coiled-coil region" evidence="13">
    <location>
        <begin position="569"/>
        <end position="596"/>
    </location>
</feature>
<dbReference type="InterPro" id="IPR034144">
    <property type="entry name" value="TOPRIM_TopoIII"/>
</dbReference>
<organism evidence="19 20">
    <name type="scientific">Parthenolecanium corni</name>
    <dbReference type="NCBI Taxonomy" id="536013"/>
    <lineage>
        <taxon>Eukaryota</taxon>
        <taxon>Metazoa</taxon>
        <taxon>Ecdysozoa</taxon>
        <taxon>Arthropoda</taxon>
        <taxon>Hexapoda</taxon>
        <taxon>Insecta</taxon>
        <taxon>Pterygota</taxon>
        <taxon>Neoptera</taxon>
        <taxon>Paraneoptera</taxon>
        <taxon>Hemiptera</taxon>
        <taxon>Sternorrhyncha</taxon>
        <taxon>Coccoidea</taxon>
        <taxon>Coccidae</taxon>
        <taxon>Parthenolecanium</taxon>
    </lineage>
</organism>
<dbReference type="InterPro" id="IPR013824">
    <property type="entry name" value="Topo_IA_cen_sub1"/>
</dbReference>
<evidence type="ECO:0000256" key="4">
    <source>
        <dbReference type="ARBA" id="ARBA00022723"/>
    </source>
</evidence>
<evidence type="ECO:0000313" key="20">
    <source>
        <dbReference type="Proteomes" id="UP001367676"/>
    </source>
</evidence>
<evidence type="ECO:0000256" key="2">
    <source>
        <dbReference type="ARBA" id="ARBA00009446"/>
    </source>
</evidence>
<dbReference type="InterPro" id="IPR001878">
    <property type="entry name" value="Znf_CCHC"/>
</dbReference>
<dbReference type="Gene3D" id="3.30.65.10">
    <property type="entry name" value="Bacterial Topoisomerase I, domain 1"/>
    <property type="match status" value="1"/>
</dbReference>
<dbReference type="Gene3D" id="3.40.50.140">
    <property type="match status" value="1"/>
</dbReference>
<dbReference type="GO" id="GO:0031422">
    <property type="term" value="C:RecQ family helicase-topoisomerase III complex"/>
    <property type="evidence" value="ECO:0007669"/>
    <property type="project" value="TreeGrafter"/>
</dbReference>
<dbReference type="FunFam" id="1.10.290.10:FF:000001">
    <property type="entry name" value="DNA topoisomerase"/>
    <property type="match status" value="1"/>
</dbReference>